<feature type="region of interest" description="Disordered" evidence="1">
    <location>
        <begin position="506"/>
        <end position="558"/>
    </location>
</feature>
<keyword evidence="4" id="KW-1185">Reference proteome</keyword>
<organism evidence="3 4">
    <name type="scientific">Purpureocillium lavendulum</name>
    <dbReference type="NCBI Taxonomy" id="1247861"/>
    <lineage>
        <taxon>Eukaryota</taxon>
        <taxon>Fungi</taxon>
        <taxon>Dikarya</taxon>
        <taxon>Ascomycota</taxon>
        <taxon>Pezizomycotina</taxon>
        <taxon>Sordariomycetes</taxon>
        <taxon>Hypocreomycetidae</taxon>
        <taxon>Hypocreales</taxon>
        <taxon>Ophiocordycipitaceae</taxon>
        <taxon>Purpureocillium</taxon>
    </lineage>
</organism>
<evidence type="ECO:0000259" key="2">
    <source>
        <dbReference type="Pfam" id="PF25545"/>
    </source>
</evidence>
<dbReference type="Proteomes" id="UP001163105">
    <property type="component" value="Unassembled WGS sequence"/>
</dbReference>
<reference evidence="3" key="1">
    <citation type="submission" date="2023-01" db="EMBL/GenBank/DDBJ databases">
        <title>The growth and conidiation of Purpureocillium lavendulum are regulated by nitrogen source and histone H3K14 acetylation.</title>
        <authorList>
            <person name="Tang P."/>
            <person name="Han J."/>
            <person name="Zhang C."/>
            <person name="Tang P."/>
            <person name="Qi F."/>
            <person name="Zhang K."/>
            <person name="Liang L."/>
        </authorList>
    </citation>
    <scope>NUCLEOTIDE SEQUENCE</scope>
    <source>
        <strain evidence="3">YMF1.00683</strain>
    </source>
</reference>
<evidence type="ECO:0000313" key="4">
    <source>
        <dbReference type="Proteomes" id="UP001163105"/>
    </source>
</evidence>
<feature type="compositionally biased region" description="Basic residues" evidence="1">
    <location>
        <begin position="1"/>
        <end position="10"/>
    </location>
</feature>
<feature type="region of interest" description="Disordered" evidence="1">
    <location>
        <begin position="104"/>
        <end position="138"/>
    </location>
</feature>
<feature type="compositionally biased region" description="Low complexity" evidence="1">
    <location>
        <begin position="106"/>
        <end position="122"/>
    </location>
</feature>
<sequence length="597" mass="66277">MASAYKRKRHTDLTTETSPPAKRRKFTRRHRATPFAPSFWDNLSKVSLTSLALREIDRRNEARHHSPPAVSGEVVSKDIARFARHGGPDLRHLRGFQAPQAIAAMSSTPSSTNPRSRRTQSTGATSVTPRSRKSSAYDKNFEAHLTENGVHMNNRRSKPNNTRDIQNELAKERASLSPSKFSDGAFETFQRQNEDAVFESDVTATLVPRLCGTSGIHSKQNVLFTELKPITDDSAVKPKPDFFDGARLLEDLNGKLRADEDLRPMVIPTKHPSVPVAPNFFLEANGPEGSSAVAQRQACYDGAYGVRAIHTLQNYGEIEPRYDGNAYTFSSTYHDGLLKLYTHHATAPTAAEGRPEYHMNQLRTFGLTDTRDTFIAGATAFRNARDMAERFRSGFIQEANTRAAAAATMNHAGVTVAYEETPTSARHQMNESADSAHCGSWQDADNALQQVLADDYGFPLQGDGETTAIRRYLCAEEASQNPSQESGLLEGDEPHLSFASSFTSFDTETLRSKRPRQSLSPPNNSKRILPSMKGKGADRGQVMQPSAPTAPLSSDSSKSYWVETYARQGKICFKNTEQEEVKTEWEDWLEQTLNEII</sequence>
<evidence type="ECO:0000313" key="3">
    <source>
        <dbReference type="EMBL" id="KAJ6439097.1"/>
    </source>
</evidence>
<name>A0AB34FKX7_9HYPO</name>
<feature type="domain" description="DUF7924" evidence="2">
    <location>
        <begin position="188"/>
        <end position="383"/>
    </location>
</feature>
<dbReference type="InterPro" id="IPR057684">
    <property type="entry name" value="DUF7924"/>
</dbReference>
<dbReference type="Pfam" id="PF25545">
    <property type="entry name" value="DUF7924"/>
    <property type="match status" value="1"/>
</dbReference>
<protein>
    <submittedName>
        <fullName evidence="3">Alcohol acetyltransferase</fullName>
    </submittedName>
</protein>
<feature type="compositionally biased region" description="Polar residues" evidence="1">
    <location>
        <begin position="543"/>
        <end position="558"/>
    </location>
</feature>
<proteinExistence type="predicted"/>
<accession>A0AB34FKX7</accession>
<dbReference type="AlphaFoldDB" id="A0AB34FKX7"/>
<feature type="compositionally biased region" description="Basic residues" evidence="1">
    <location>
        <begin position="21"/>
        <end position="30"/>
    </location>
</feature>
<dbReference type="EMBL" id="JAQHRD010000007">
    <property type="protein sequence ID" value="KAJ6439097.1"/>
    <property type="molecule type" value="Genomic_DNA"/>
</dbReference>
<evidence type="ECO:0000256" key="1">
    <source>
        <dbReference type="SAM" id="MobiDB-lite"/>
    </source>
</evidence>
<feature type="compositionally biased region" description="Polar residues" evidence="1">
    <location>
        <begin position="517"/>
        <end position="526"/>
    </location>
</feature>
<gene>
    <name evidence="3" type="ORF">O9K51_08504</name>
</gene>
<comment type="caution">
    <text evidence="3">The sequence shown here is derived from an EMBL/GenBank/DDBJ whole genome shotgun (WGS) entry which is preliminary data.</text>
</comment>
<feature type="region of interest" description="Disordered" evidence="1">
    <location>
        <begin position="1"/>
        <end position="30"/>
    </location>
</feature>